<protein>
    <submittedName>
        <fullName evidence="5">AcrR family transcriptional regulator</fullName>
    </submittedName>
</protein>
<dbReference type="RefSeq" id="WP_307528671.1">
    <property type="nucleotide sequence ID" value="NZ_JAUSZI010000002.1"/>
</dbReference>
<dbReference type="EMBL" id="JAUSZI010000002">
    <property type="protein sequence ID" value="MDQ1032104.1"/>
    <property type="molecule type" value="Genomic_DNA"/>
</dbReference>
<dbReference type="Pfam" id="PF00440">
    <property type="entry name" value="TetR_N"/>
    <property type="match status" value="1"/>
</dbReference>
<dbReference type="Proteomes" id="UP001230328">
    <property type="component" value="Unassembled WGS sequence"/>
</dbReference>
<reference evidence="5 6" key="1">
    <citation type="submission" date="2023-07" db="EMBL/GenBank/DDBJ databases">
        <title>Comparative genomics of wheat-associated soil bacteria to identify genetic determinants of phenazine resistance.</title>
        <authorList>
            <person name="Mouncey N."/>
        </authorList>
    </citation>
    <scope>NUCLEOTIDE SEQUENCE [LARGE SCALE GENOMIC DNA]</scope>
    <source>
        <strain evidence="5 6">V2I4</strain>
    </source>
</reference>
<evidence type="ECO:0000256" key="3">
    <source>
        <dbReference type="SAM" id="MobiDB-lite"/>
    </source>
</evidence>
<keyword evidence="1 2" id="KW-0238">DNA-binding</keyword>
<dbReference type="InterPro" id="IPR001647">
    <property type="entry name" value="HTH_TetR"/>
</dbReference>
<dbReference type="PANTHER" id="PTHR30055:SF235">
    <property type="entry name" value="TRANSCRIPTIONAL REGULATORY PROTEIN"/>
    <property type="match status" value="1"/>
</dbReference>
<evidence type="ECO:0000259" key="4">
    <source>
        <dbReference type="PROSITE" id="PS50977"/>
    </source>
</evidence>
<dbReference type="SUPFAM" id="SSF46689">
    <property type="entry name" value="Homeodomain-like"/>
    <property type="match status" value="1"/>
</dbReference>
<dbReference type="Gene3D" id="1.10.10.60">
    <property type="entry name" value="Homeodomain-like"/>
    <property type="match status" value="1"/>
</dbReference>
<dbReference type="PANTHER" id="PTHR30055">
    <property type="entry name" value="HTH-TYPE TRANSCRIPTIONAL REGULATOR RUTR"/>
    <property type="match status" value="1"/>
</dbReference>
<organism evidence="5 6">
    <name type="scientific">Streptomyces umbrinus</name>
    <dbReference type="NCBI Taxonomy" id="67370"/>
    <lineage>
        <taxon>Bacteria</taxon>
        <taxon>Bacillati</taxon>
        <taxon>Actinomycetota</taxon>
        <taxon>Actinomycetes</taxon>
        <taxon>Kitasatosporales</taxon>
        <taxon>Streptomycetaceae</taxon>
        <taxon>Streptomyces</taxon>
        <taxon>Streptomyces phaeochromogenes group</taxon>
    </lineage>
</organism>
<dbReference type="InterPro" id="IPR009057">
    <property type="entry name" value="Homeodomain-like_sf"/>
</dbReference>
<feature type="domain" description="HTH tetR-type" evidence="4">
    <location>
        <begin position="32"/>
        <end position="92"/>
    </location>
</feature>
<evidence type="ECO:0000256" key="1">
    <source>
        <dbReference type="ARBA" id="ARBA00023125"/>
    </source>
</evidence>
<accession>A0ABU0T8G1</accession>
<feature type="region of interest" description="Disordered" evidence="3">
    <location>
        <begin position="158"/>
        <end position="182"/>
    </location>
</feature>
<evidence type="ECO:0000256" key="2">
    <source>
        <dbReference type="PROSITE-ProRule" id="PRU00335"/>
    </source>
</evidence>
<feature type="compositionally biased region" description="Basic and acidic residues" evidence="3">
    <location>
        <begin position="163"/>
        <end position="182"/>
    </location>
</feature>
<dbReference type="PROSITE" id="PS50977">
    <property type="entry name" value="HTH_TETR_2"/>
    <property type="match status" value="1"/>
</dbReference>
<proteinExistence type="predicted"/>
<dbReference type="InterPro" id="IPR050109">
    <property type="entry name" value="HTH-type_TetR-like_transc_reg"/>
</dbReference>
<feature type="DNA-binding region" description="H-T-H motif" evidence="2">
    <location>
        <begin position="55"/>
        <end position="74"/>
    </location>
</feature>
<keyword evidence="6" id="KW-1185">Reference proteome</keyword>
<comment type="caution">
    <text evidence="5">The sequence shown here is derived from an EMBL/GenBank/DDBJ whole genome shotgun (WGS) entry which is preliminary data.</text>
</comment>
<dbReference type="Gene3D" id="1.10.357.10">
    <property type="entry name" value="Tetracycline Repressor, domain 2"/>
    <property type="match status" value="1"/>
</dbReference>
<sequence length="241" mass="26208">MATRATGTSPDDEADGRSAEPAAGQRRRRDAAATRQALLQAARSRFIRLGYERTTLRDVAADAEVNLALIKRYFGSKEGLFKASLASAPRFLGRDGDFPQDRATLAEALSLQLAAGAWPDFGEHPVLMLLRNTGDEQVDELRRQALQEFSRQVLEASGAPVPHNDDEHPAHDGEHSAHNGERLPYNHDERLLRAELLVALGVGVAVVRSAVGLQPLRDATSDELLGPLRDVVDGLLAPRTD</sequence>
<feature type="region of interest" description="Disordered" evidence="3">
    <location>
        <begin position="1"/>
        <end position="32"/>
    </location>
</feature>
<evidence type="ECO:0000313" key="5">
    <source>
        <dbReference type="EMBL" id="MDQ1032104.1"/>
    </source>
</evidence>
<gene>
    <name evidence="5" type="ORF">QF035_009686</name>
</gene>
<name>A0ABU0T8G1_9ACTN</name>
<evidence type="ECO:0000313" key="6">
    <source>
        <dbReference type="Proteomes" id="UP001230328"/>
    </source>
</evidence>